<feature type="compositionally biased region" description="Basic and acidic residues" evidence="1">
    <location>
        <begin position="10"/>
        <end position="22"/>
    </location>
</feature>
<gene>
    <name evidence="2" type="ORF">SAMN06265348_110207</name>
</gene>
<evidence type="ECO:0000313" key="2">
    <source>
        <dbReference type="EMBL" id="SMO91580.1"/>
    </source>
</evidence>
<keyword evidence="3" id="KW-1185">Reference proteome</keyword>
<feature type="region of interest" description="Disordered" evidence="1">
    <location>
        <begin position="1"/>
        <end position="24"/>
    </location>
</feature>
<name>A0A521F7R8_9SPHI</name>
<accession>A0A521F7R8</accession>
<evidence type="ECO:0000313" key="3">
    <source>
        <dbReference type="Proteomes" id="UP000320300"/>
    </source>
</evidence>
<evidence type="ECO:0000256" key="1">
    <source>
        <dbReference type="SAM" id="MobiDB-lite"/>
    </source>
</evidence>
<dbReference type="Proteomes" id="UP000320300">
    <property type="component" value="Unassembled WGS sequence"/>
</dbReference>
<proteinExistence type="predicted"/>
<dbReference type="EMBL" id="FXTN01000010">
    <property type="protein sequence ID" value="SMO91580.1"/>
    <property type="molecule type" value="Genomic_DNA"/>
</dbReference>
<dbReference type="RefSeq" id="WP_142529911.1">
    <property type="nucleotide sequence ID" value="NZ_CBCSJO010000010.1"/>
</dbReference>
<dbReference type="OrthoDB" id="771369at2"/>
<sequence>MQTDPDSDAEQSKQEKDDHTHIPYDGFVNVNDIIRRRRQLRNADFNVADETWDADFNPLPKQGHEESPE</sequence>
<dbReference type="AlphaFoldDB" id="A0A521F7R8"/>
<reference evidence="2 3" key="1">
    <citation type="submission" date="2017-05" db="EMBL/GenBank/DDBJ databases">
        <authorList>
            <person name="Varghese N."/>
            <person name="Submissions S."/>
        </authorList>
    </citation>
    <scope>NUCLEOTIDE SEQUENCE [LARGE SCALE GENOMIC DNA]</scope>
    <source>
        <strain evidence="2 3">DSM 19036</strain>
    </source>
</reference>
<protein>
    <submittedName>
        <fullName evidence="2">Uncharacterized protein</fullName>
    </submittedName>
</protein>
<organism evidence="2 3">
    <name type="scientific">Pedobacter westerhofensis</name>
    <dbReference type="NCBI Taxonomy" id="425512"/>
    <lineage>
        <taxon>Bacteria</taxon>
        <taxon>Pseudomonadati</taxon>
        <taxon>Bacteroidota</taxon>
        <taxon>Sphingobacteriia</taxon>
        <taxon>Sphingobacteriales</taxon>
        <taxon>Sphingobacteriaceae</taxon>
        <taxon>Pedobacter</taxon>
    </lineage>
</organism>